<feature type="compositionally biased region" description="Polar residues" evidence="2">
    <location>
        <begin position="446"/>
        <end position="455"/>
    </location>
</feature>
<keyword evidence="4" id="KW-1185">Reference proteome</keyword>
<feature type="compositionally biased region" description="Basic and acidic residues" evidence="2">
    <location>
        <begin position="116"/>
        <end position="127"/>
    </location>
</feature>
<sequence>MHLMHHRDIVPDSAVAPSPIVPTYRSNSAPKSSKSSKSSKRRKSSMASSVSGSPESTVSRGSVPRHQARSAGMAERPSRNESLSDLVRFFQTQNVPPAGSVTSPDSTTALPTVESPEAKEVSKDQLKPLHRRLLQFTQRQKKDPSSKTKTDDHQRQIEALQREGYLLLLQNKKAQHIDRRKALINPRAASIVPSPDQRSKMRLSSLDLNDIGSMVDVAVSISEYNDPSPPPYQQSGSNMAEPRDLTTASQTTSALASDRSSSEVQSQRTTESSISPSTSTSVVETQESRPQENSRPWPSTSIDPSIRIDEEITSDSPRPALGRKPRGIPENSDVDHDTQEQTSGSSQLLQGPEHPPIPPQQTPANPSPPSLKLFPDVAPLRVSGQKARRMSATPRYQTPPKPASTASSDAWSDGETPRPPAQRQSQRNSSSTSSRVKNDEPVCSGAVNTPTTSAKTAPGERTSKPAPAQKQSRVRPPSLAMGTLQAFPLPAPTRPLPSVPRSSNLTVPVDTKAHAIRPVRSESKALNHQASQPSPISEEPREELRPATVLGHINTADTANDFDDSEPPQSLRTTPERSKSTSPEENTPRRRAASLHGPRIHHLPERQQAPAKPHGKRAARKGLEINARLDRKNLPFGLPSPPPSAALPLDPPLQQNAGRSGHRNYTAPTLAGPSKTLDLAFNPANHRSSIISCSDSSRSSLRHERIPETDELSRAGSPLPSSDDECFGPSSGAKRSGRAADKTQPRYPVRRGYDTVDSRSSSHRSRLVPPIRSMTPQGRSPRSFEQSMSPVSQYSQSTHRSYESSNNHLGQGSTNDAAQLLADRISNLERQNQVLQAALMAALNAGVTPNLSHINLHESAVPASFHAAADPHPNRSNSRTESWMKPSRSSEQGGFNTPNSLRYEGGSTR</sequence>
<feature type="compositionally biased region" description="Basic and acidic residues" evidence="2">
    <location>
        <begin position="621"/>
        <end position="633"/>
    </location>
</feature>
<keyword evidence="1" id="KW-0175">Coiled coil</keyword>
<feature type="region of interest" description="Disordered" evidence="2">
    <location>
        <begin position="135"/>
        <end position="154"/>
    </location>
</feature>
<proteinExistence type="predicted"/>
<feature type="compositionally biased region" description="Basic and acidic residues" evidence="2">
    <location>
        <begin position="701"/>
        <end position="713"/>
    </location>
</feature>
<gene>
    <name evidence="3" type="ORF">N7468_000681</name>
</gene>
<feature type="compositionally biased region" description="Low complexity" evidence="2">
    <location>
        <begin position="269"/>
        <end position="285"/>
    </location>
</feature>
<evidence type="ECO:0000256" key="2">
    <source>
        <dbReference type="SAM" id="MobiDB-lite"/>
    </source>
</evidence>
<evidence type="ECO:0000313" key="3">
    <source>
        <dbReference type="EMBL" id="KAJ5249230.1"/>
    </source>
</evidence>
<comment type="caution">
    <text evidence="3">The sequence shown here is derived from an EMBL/GenBank/DDBJ whole genome shotgun (WGS) entry which is preliminary data.</text>
</comment>
<dbReference type="AlphaFoldDB" id="A0A9W9TZK9"/>
<protein>
    <submittedName>
        <fullName evidence="3">Uncharacterized protein</fullName>
    </submittedName>
</protein>
<feature type="compositionally biased region" description="Low complexity" evidence="2">
    <location>
        <begin position="690"/>
        <end position="699"/>
    </location>
</feature>
<feature type="compositionally biased region" description="Pro residues" evidence="2">
    <location>
        <begin position="489"/>
        <end position="498"/>
    </location>
</feature>
<name>A0A9W9TZK9_9EURO</name>
<evidence type="ECO:0000313" key="4">
    <source>
        <dbReference type="Proteomes" id="UP001150941"/>
    </source>
</evidence>
<feature type="compositionally biased region" description="Basic and acidic residues" evidence="2">
    <location>
        <begin position="1"/>
        <end position="10"/>
    </location>
</feature>
<reference evidence="3" key="1">
    <citation type="submission" date="2022-11" db="EMBL/GenBank/DDBJ databases">
        <authorList>
            <person name="Petersen C."/>
        </authorList>
    </citation>
    <scope>NUCLEOTIDE SEQUENCE</scope>
    <source>
        <strain evidence="3">IBT 19713</strain>
    </source>
</reference>
<feature type="compositionally biased region" description="Polar residues" evidence="2">
    <location>
        <begin position="293"/>
        <end position="303"/>
    </location>
</feature>
<feature type="region of interest" description="Disordered" evidence="2">
    <location>
        <begin position="690"/>
        <end position="814"/>
    </location>
</feature>
<feature type="compositionally biased region" description="Basic and acidic residues" evidence="2">
    <location>
        <begin position="140"/>
        <end position="154"/>
    </location>
</feature>
<feature type="region of interest" description="Disordered" evidence="2">
    <location>
        <begin position="1"/>
        <end position="128"/>
    </location>
</feature>
<reference evidence="3" key="2">
    <citation type="journal article" date="2023" name="IMA Fungus">
        <title>Comparative genomic study of the Penicillium genus elucidates a diverse pangenome and 15 lateral gene transfer events.</title>
        <authorList>
            <person name="Petersen C."/>
            <person name="Sorensen T."/>
            <person name="Nielsen M.R."/>
            <person name="Sondergaard T.E."/>
            <person name="Sorensen J.L."/>
            <person name="Fitzpatrick D.A."/>
            <person name="Frisvad J.C."/>
            <person name="Nielsen K.L."/>
        </authorList>
    </citation>
    <scope>NUCLEOTIDE SEQUENCE</scope>
    <source>
        <strain evidence="3">IBT 19713</strain>
    </source>
</reference>
<feature type="compositionally biased region" description="Polar residues" evidence="2">
    <location>
        <begin position="526"/>
        <end position="535"/>
    </location>
</feature>
<feature type="compositionally biased region" description="Low complexity" evidence="2">
    <location>
        <begin position="45"/>
        <end position="59"/>
    </location>
</feature>
<feature type="compositionally biased region" description="Pro residues" evidence="2">
    <location>
        <begin position="638"/>
        <end position="651"/>
    </location>
</feature>
<feature type="compositionally biased region" description="Polar residues" evidence="2">
    <location>
        <begin position="340"/>
        <end position="349"/>
    </location>
</feature>
<accession>A0A9W9TZK9</accession>
<organism evidence="3 4">
    <name type="scientific">Penicillium chermesinum</name>
    <dbReference type="NCBI Taxonomy" id="63820"/>
    <lineage>
        <taxon>Eukaryota</taxon>
        <taxon>Fungi</taxon>
        <taxon>Dikarya</taxon>
        <taxon>Ascomycota</taxon>
        <taxon>Pezizomycotina</taxon>
        <taxon>Eurotiomycetes</taxon>
        <taxon>Eurotiomycetidae</taxon>
        <taxon>Eurotiales</taxon>
        <taxon>Aspergillaceae</taxon>
        <taxon>Penicillium</taxon>
    </lineage>
</organism>
<feature type="compositionally biased region" description="Polar residues" evidence="2">
    <location>
        <begin position="258"/>
        <end position="268"/>
    </location>
</feature>
<dbReference type="Proteomes" id="UP001150941">
    <property type="component" value="Unassembled WGS sequence"/>
</dbReference>
<feature type="region of interest" description="Disordered" evidence="2">
    <location>
        <begin position="222"/>
        <end position="672"/>
    </location>
</feature>
<feature type="compositionally biased region" description="Pro residues" evidence="2">
    <location>
        <begin position="353"/>
        <end position="369"/>
    </location>
</feature>
<feature type="compositionally biased region" description="Low complexity" evidence="2">
    <location>
        <begin position="422"/>
        <end position="435"/>
    </location>
</feature>
<feature type="coiled-coil region" evidence="1">
    <location>
        <begin position="818"/>
        <end position="845"/>
    </location>
</feature>
<dbReference type="GeneID" id="83197281"/>
<feature type="compositionally biased region" description="Low complexity" evidence="2">
    <location>
        <begin position="245"/>
        <end position="257"/>
    </location>
</feature>
<feature type="compositionally biased region" description="Basic residues" evidence="2">
    <location>
        <begin position="589"/>
        <end position="601"/>
    </location>
</feature>
<evidence type="ECO:0000256" key="1">
    <source>
        <dbReference type="SAM" id="Coils"/>
    </source>
</evidence>
<feature type="compositionally biased region" description="Polar residues" evidence="2">
    <location>
        <begin position="90"/>
        <end position="110"/>
    </location>
</feature>
<feature type="region of interest" description="Disordered" evidence="2">
    <location>
        <begin position="865"/>
        <end position="909"/>
    </location>
</feature>
<dbReference type="RefSeq" id="XP_058336009.1">
    <property type="nucleotide sequence ID" value="XM_058469978.1"/>
</dbReference>
<feature type="compositionally biased region" description="Polar residues" evidence="2">
    <location>
        <begin position="874"/>
        <end position="900"/>
    </location>
</feature>
<dbReference type="EMBL" id="JAPQKS010000001">
    <property type="protein sequence ID" value="KAJ5249230.1"/>
    <property type="molecule type" value="Genomic_DNA"/>
</dbReference>
<feature type="compositionally biased region" description="Polar residues" evidence="2">
    <location>
        <begin position="774"/>
        <end position="814"/>
    </location>
</feature>
<feature type="compositionally biased region" description="Low complexity" evidence="2">
    <location>
        <begin position="26"/>
        <end position="36"/>
    </location>
</feature>
<dbReference type="OrthoDB" id="4188047at2759"/>